<comment type="caution">
    <text evidence="1">The sequence shown here is derived from an EMBL/GenBank/DDBJ whole genome shotgun (WGS) entry which is preliminary data.</text>
</comment>
<evidence type="ECO:0000313" key="1">
    <source>
        <dbReference type="EMBL" id="TGY76985.1"/>
    </source>
</evidence>
<evidence type="ECO:0000313" key="2">
    <source>
        <dbReference type="Proteomes" id="UP000306319"/>
    </source>
</evidence>
<accession>A0AC61RDP5</accession>
<dbReference type="Proteomes" id="UP000306319">
    <property type="component" value="Unassembled WGS sequence"/>
</dbReference>
<sequence length="430" mass="48036">MLLSIDNFKSIEHVADVDLSGLTVLAGVNSSGKSSLIQALLLLKQTLCTSSNDMLNLAGPYVYAGSVMDLMHNKRSGIMRFSLALFPAEIVKSDLEDFREMGYDLDSFKIDVAFKVSSENYTVSEFRIILCHKDGQKSEMMLKLRPRKGTYDLSSKGMALLNKLEDLKLDKYSFANFFPVFAAKGSEIHNLTLFKASRELLRHSLERLVYIAPLRVAPVLARTYNMDVESHHVLPDGENTRFIIDSISGNTELIGLLKYWICKRFQLAKDISIVKETGKRYRALITTNEGLKVDLMHMGFGLSQILPIVTQGCISVKGSTLIVEDPDVHMHPSIQAAMADFFIFLSLEKGVTVLIETHSDHFITRIRRRVAEGGVPTSDIHLIFVENEYGESIYQSIPLSNKGKLEGSMPNGFLDSLDADFRAIIKAGLK</sequence>
<keyword evidence="2" id="KW-1185">Reference proteome</keyword>
<name>A0AC61RDP5_9BACT</name>
<gene>
    <name evidence="1" type="ORF">E5331_16415</name>
</gene>
<proteinExistence type="predicted"/>
<dbReference type="EMBL" id="SRYB01000032">
    <property type="protein sequence ID" value="TGY76985.1"/>
    <property type="molecule type" value="Genomic_DNA"/>
</dbReference>
<protein>
    <submittedName>
        <fullName evidence="1">Uncharacterized protein</fullName>
    </submittedName>
</protein>
<reference evidence="1" key="1">
    <citation type="submission" date="2019-04" db="EMBL/GenBank/DDBJ databases">
        <title>Microbes associate with the intestines of laboratory mice.</title>
        <authorList>
            <person name="Navarre W."/>
            <person name="Wong E."/>
            <person name="Huang K."/>
            <person name="Tropini C."/>
            <person name="Ng K."/>
            <person name="Yu B."/>
        </authorList>
    </citation>
    <scope>NUCLEOTIDE SEQUENCE</scope>
    <source>
        <strain evidence="1">NM04_E33</strain>
    </source>
</reference>
<organism evidence="1 2">
    <name type="scientific">Lepagella muris</name>
    <dbReference type="NCBI Taxonomy" id="3032870"/>
    <lineage>
        <taxon>Bacteria</taxon>
        <taxon>Pseudomonadati</taxon>
        <taxon>Bacteroidota</taxon>
        <taxon>Bacteroidia</taxon>
        <taxon>Bacteroidales</taxon>
        <taxon>Muribaculaceae</taxon>
        <taxon>Lepagella</taxon>
    </lineage>
</organism>